<keyword evidence="2" id="KW-1185">Reference proteome</keyword>
<proteinExistence type="predicted"/>
<protein>
    <submittedName>
        <fullName evidence="1">Uncharacterized protein</fullName>
    </submittedName>
</protein>
<evidence type="ECO:0000313" key="2">
    <source>
        <dbReference type="Proteomes" id="UP001174691"/>
    </source>
</evidence>
<dbReference type="AlphaFoldDB" id="A0AA38RS05"/>
<accession>A0AA38RS05</accession>
<organism evidence="1 2">
    <name type="scientific">Coniochaeta hoffmannii</name>
    <dbReference type="NCBI Taxonomy" id="91930"/>
    <lineage>
        <taxon>Eukaryota</taxon>
        <taxon>Fungi</taxon>
        <taxon>Dikarya</taxon>
        <taxon>Ascomycota</taxon>
        <taxon>Pezizomycotina</taxon>
        <taxon>Sordariomycetes</taxon>
        <taxon>Sordariomycetidae</taxon>
        <taxon>Coniochaetales</taxon>
        <taxon>Coniochaetaceae</taxon>
        <taxon>Coniochaeta</taxon>
    </lineage>
</organism>
<dbReference type="Proteomes" id="UP001174691">
    <property type="component" value="Unassembled WGS sequence"/>
</dbReference>
<dbReference type="EMBL" id="JANBVN010000133">
    <property type="protein sequence ID" value="KAJ9139256.1"/>
    <property type="molecule type" value="Genomic_DNA"/>
</dbReference>
<evidence type="ECO:0000313" key="1">
    <source>
        <dbReference type="EMBL" id="KAJ9139256.1"/>
    </source>
</evidence>
<reference evidence="1" key="1">
    <citation type="submission" date="2022-07" db="EMBL/GenBank/DDBJ databases">
        <title>Fungi with potential for degradation of polypropylene.</title>
        <authorList>
            <person name="Gostincar C."/>
        </authorList>
    </citation>
    <scope>NUCLEOTIDE SEQUENCE</scope>
    <source>
        <strain evidence="1">EXF-13287</strain>
    </source>
</reference>
<name>A0AA38RS05_9PEZI</name>
<sequence length="596" mass="67531">MAATLEACPAEIVAGIAERLDASHPPSLLDFAQTNKHHYGISSRFLFRTVRITLGDNEERQRLHTEVQKWDAMLRRSDAFAYVRRLILYSADLEPEMPDNPYLALEPCGRDDDPAHFQSCFDLYHNWYGATPSGSAPVQDDDWQSLVHLVQQMGGLNDIFYACAAVFPITLIETLHELPRCRLHHFNFHLRDPDGDYERALVTSPSLYSIGDLDHVSDRVGRALARRYAPNLKNIFVWPSSRLNAAKLLDISSRLHAQPPSVNHAPALTAWSRTVSVVPGLSPNLRKLQVFTYPVQGADPLVCDHIHKLATLCPLLEELAVETRRSRGNAAEVALYHALGRLPRLRQLRLTLDASPPPLVDVVDEDGNAIARDTSVEPWFDSWAAQYLCDGNTAGVPVNLNIAPNRRVLPPNFHPYRRGHLLDVFVNSAVDEALARSIFAVIDGAKRNIDQEEGQVREVLPLEQLDVAACNGRGFPQYQRYYTPHEVLGPYLNDALARRWLVGRDVRDDARHVLRVRQLCHPHVCQCVHMRTPPGWCDRGRQRRARGVDHETQKSLDKRGWVVEVWRHIWPDKGDGRGWWEAWESWPLELGLGGDQ</sequence>
<gene>
    <name evidence="1" type="ORF">NKR19_g7513</name>
</gene>
<comment type="caution">
    <text evidence="1">The sequence shown here is derived from an EMBL/GenBank/DDBJ whole genome shotgun (WGS) entry which is preliminary data.</text>
</comment>